<dbReference type="InterPro" id="IPR038765">
    <property type="entry name" value="Papain-like_cys_pep_sf"/>
</dbReference>
<dbReference type="InterPro" id="IPR019400">
    <property type="entry name" value="Peptidase_C65_otubain"/>
</dbReference>
<dbReference type="STRING" id="1088818.A0A2H9ZWD4"/>
<keyword evidence="1" id="KW-0378">Hydrolase</keyword>
<dbReference type="Gene3D" id="3.30.200.60">
    <property type="entry name" value="Peptidase C65 Otubain, subdomain 1"/>
    <property type="match status" value="1"/>
</dbReference>
<sequence>MGMEVDNMQIGALVDALGIGIRIEYVCGGKYRLNHHDFGMKALAKEPYVTLLYMPGHYEIFYNKKYDKLVPEASFFLAKL</sequence>
<dbReference type="PANTHER" id="PTHR12931:SF15">
    <property type="entry name" value="UBIQUITIN THIOESTERASE OTUBAIN-LIKE"/>
    <property type="match status" value="1"/>
</dbReference>
<dbReference type="InterPro" id="IPR042468">
    <property type="entry name" value="Peptidase_C65_otubain_sub1"/>
</dbReference>
<dbReference type="EC" id="3.4.-.-" evidence="1"/>
<dbReference type="GO" id="GO:0071108">
    <property type="term" value="P:protein K48-linked deubiquitination"/>
    <property type="evidence" value="ECO:0007669"/>
    <property type="project" value="TreeGrafter"/>
</dbReference>
<gene>
    <name evidence="1" type="ORF">AXF42_Ash014793</name>
</gene>
<proteinExistence type="predicted"/>
<dbReference type="AlphaFoldDB" id="A0A2H9ZWD4"/>
<evidence type="ECO:0000313" key="1">
    <source>
        <dbReference type="EMBL" id="PKA47597.1"/>
    </source>
</evidence>
<name>A0A2H9ZWD4_9ASPA</name>
<evidence type="ECO:0000313" key="2">
    <source>
        <dbReference type="Proteomes" id="UP000236161"/>
    </source>
</evidence>
<reference evidence="1 2" key="1">
    <citation type="journal article" date="2017" name="Nature">
        <title>The Apostasia genome and the evolution of orchids.</title>
        <authorList>
            <person name="Zhang G.Q."/>
            <person name="Liu K.W."/>
            <person name="Li Z."/>
            <person name="Lohaus R."/>
            <person name="Hsiao Y.Y."/>
            <person name="Niu S.C."/>
            <person name="Wang J.Y."/>
            <person name="Lin Y.C."/>
            <person name="Xu Q."/>
            <person name="Chen L.J."/>
            <person name="Yoshida K."/>
            <person name="Fujiwara S."/>
            <person name="Wang Z.W."/>
            <person name="Zhang Y.Q."/>
            <person name="Mitsuda N."/>
            <person name="Wang M."/>
            <person name="Liu G.H."/>
            <person name="Pecoraro L."/>
            <person name="Huang H.X."/>
            <person name="Xiao X.J."/>
            <person name="Lin M."/>
            <person name="Wu X.Y."/>
            <person name="Wu W.L."/>
            <person name="Chen Y.Y."/>
            <person name="Chang S.B."/>
            <person name="Sakamoto S."/>
            <person name="Ohme-Takagi M."/>
            <person name="Yagi M."/>
            <person name="Zeng S.J."/>
            <person name="Shen C.Y."/>
            <person name="Yeh C.M."/>
            <person name="Luo Y.B."/>
            <person name="Tsai W.C."/>
            <person name="Van de Peer Y."/>
            <person name="Liu Z.J."/>
        </authorList>
    </citation>
    <scope>NUCLEOTIDE SEQUENCE [LARGE SCALE GENOMIC DNA]</scope>
    <source>
        <strain evidence="2">cv. Shenzhen</strain>
        <tissue evidence="1">Stem</tissue>
    </source>
</reference>
<dbReference type="GO" id="GO:0005634">
    <property type="term" value="C:nucleus"/>
    <property type="evidence" value="ECO:0007669"/>
    <property type="project" value="TreeGrafter"/>
</dbReference>
<dbReference type="Pfam" id="PF10275">
    <property type="entry name" value="Peptidase_C65"/>
    <property type="match status" value="1"/>
</dbReference>
<dbReference type="OrthoDB" id="18915at2759"/>
<dbReference type="EMBL" id="KZ453122">
    <property type="protein sequence ID" value="PKA47597.1"/>
    <property type="molecule type" value="Genomic_DNA"/>
</dbReference>
<dbReference type="PANTHER" id="PTHR12931">
    <property type="entry name" value="UBIQUITIN THIOLESTERASE PROTEIN OTUB"/>
    <property type="match status" value="1"/>
</dbReference>
<dbReference type="GO" id="GO:0043130">
    <property type="term" value="F:ubiquitin binding"/>
    <property type="evidence" value="ECO:0007669"/>
    <property type="project" value="TreeGrafter"/>
</dbReference>
<organism evidence="1 2">
    <name type="scientific">Apostasia shenzhenica</name>
    <dbReference type="NCBI Taxonomy" id="1088818"/>
    <lineage>
        <taxon>Eukaryota</taxon>
        <taxon>Viridiplantae</taxon>
        <taxon>Streptophyta</taxon>
        <taxon>Embryophyta</taxon>
        <taxon>Tracheophyta</taxon>
        <taxon>Spermatophyta</taxon>
        <taxon>Magnoliopsida</taxon>
        <taxon>Liliopsida</taxon>
        <taxon>Asparagales</taxon>
        <taxon>Orchidaceae</taxon>
        <taxon>Apostasioideae</taxon>
        <taxon>Apostasia</taxon>
    </lineage>
</organism>
<accession>A0A2H9ZWD4</accession>
<protein>
    <submittedName>
        <fullName evidence="1">Ubiquitin thioesterase otubain-like</fullName>
        <ecNumber evidence="1">3.4.-.-</ecNumber>
    </submittedName>
</protein>
<dbReference type="Proteomes" id="UP000236161">
    <property type="component" value="Unassembled WGS sequence"/>
</dbReference>
<dbReference type="SUPFAM" id="SSF54001">
    <property type="entry name" value="Cysteine proteinases"/>
    <property type="match status" value="1"/>
</dbReference>
<dbReference type="GO" id="GO:0004843">
    <property type="term" value="F:cysteine-type deubiquitinase activity"/>
    <property type="evidence" value="ECO:0007669"/>
    <property type="project" value="TreeGrafter"/>
</dbReference>
<keyword evidence="2" id="KW-1185">Reference proteome</keyword>